<protein>
    <submittedName>
        <fullName evidence="1">Se11-like protein</fullName>
    </submittedName>
</protein>
<dbReference type="GeneID" id="5141930"/>
<evidence type="ECO:0000313" key="2">
    <source>
        <dbReference type="Proteomes" id="UP000214353"/>
    </source>
</evidence>
<keyword evidence="2" id="KW-1185">Reference proteome</keyword>
<organism evidence="1 2">
    <name type="scientific">Clanis bilineata nucleopolyhedrovirus</name>
    <dbReference type="NCBI Taxonomy" id="1307957"/>
    <lineage>
        <taxon>Viruses</taxon>
        <taxon>Viruses incertae sedis</taxon>
        <taxon>Naldaviricetes</taxon>
        <taxon>Lefavirales</taxon>
        <taxon>Baculoviridae</taxon>
        <taxon>Alphabaculovirus</taxon>
        <taxon>Alphabaculovirus clabilineatae</taxon>
    </lineage>
</organism>
<proteinExistence type="predicted"/>
<accession>Q0N3Z2</accession>
<evidence type="ECO:0000313" key="1">
    <source>
        <dbReference type="EMBL" id="ABF47451.1"/>
    </source>
</evidence>
<dbReference type="OrthoDB" id="29262at10239"/>
<dbReference type="KEGG" id="vg:5141930"/>
<dbReference type="EMBL" id="DQ504428">
    <property type="protein sequence ID" value="ABF47451.1"/>
    <property type="molecule type" value="Genomic_DNA"/>
</dbReference>
<dbReference type="RefSeq" id="YP_717648.1">
    <property type="nucleotide sequence ID" value="NC_008293.1"/>
</dbReference>
<name>Q0N3Z2_9ABAC</name>
<dbReference type="Proteomes" id="UP000214353">
    <property type="component" value="Segment"/>
</dbReference>
<reference evidence="1 2" key="1">
    <citation type="journal article" date="2009" name="BMC Genomics">
        <title>Genomic sequence, organization and characteristics of a new nucleopolyhedrovirus isolated from Clanis bilineata larva.</title>
        <authorList>
            <person name="Zhu S.Y."/>
            <person name="Yi J.P."/>
            <person name="Shen W.D."/>
            <person name="Wang L.Q."/>
            <person name="He H.G."/>
            <person name="Wang Y."/>
            <person name="Li B."/>
            <person name="Wang W.B."/>
        </authorList>
    </citation>
    <scope>NUCLEOTIDE SEQUENCE [LARGE SCALE GENOMIC DNA]</scope>
    <source>
        <strain evidence="1">DZ1</strain>
    </source>
</reference>
<sequence>MMKNSAQYNGSMLRRIHREHESMRRDLHNLKYSLYDLCRHTNGNESDVCNRIKAFVYDNTSDAYYNFLSFTNYKNTIEKTPEPSASLLVNVDSSPVNNYVRSPPETRTATNVSLEPFYRQK</sequence>